<dbReference type="InterPro" id="IPR017972">
    <property type="entry name" value="Cyt_P450_CS"/>
</dbReference>
<dbReference type="Pfam" id="PF00067">
    <property type="entry name" value="p450"/>
    <property type="match status" value="1"/>
</dbReference>
<keyword evidence="10" id="KW-0472">Membrane</keyword>
<evidence type="ECO:0000256" key="3">
    <source>
        <dbReference type="ARBA" id="ARBA00022617"/>
    </source>
</evidence>
<dbReference type="STRING" id="158607.A0A2P5HF35"/>
<name>A0A2P5HF35_DIAHE</name>
<keyword evidence="7 9" id="KW-0503">Monooxygenase</keyword>
<organism evidence="11 12">
    <name type="scientific">Diaporthe helianthi</name>
    <dbReference type="NCBI Taxonomy" id="158607"/>
    <lineage>
        <taxon>Eukaryota</taxon>
        <taxon>Fungi</taxon>
        <taxon>Dikarya</taxon>
        <taxon>Ascomycota</taxon>
        <taxon>Pezizomycotina</taxon>
        <taxon>Sordariomycetes</taxon>
        <taxon>Sordariomycetidae</taxon>
        <taxon>Diaporthales</taxon>
        <taxon>Diaporthaceae</taxon>
        <taxon>Diaporthe</taxon>
    </lineage>
</organism>
<feature type="binding site" description="axial binding residue" evidence="8">
    <location>
        <position position="451"/>
    </location>
    <ligand>
        <name>heme</name>
        <dbReference type="ChEBI" id="CHEBI:30413"/>
    </ligand>
    <ligandPart>
        <name>Fe</name>
        <dbReference type="ChEBI" id="CHEBI:18248"/>
    </ligandPart>
</feature>
<keyword evidence="10" id="KW-0812">Transmembrane</keyword>
<evidence type="ECO:0000256" key="4">
    <source>
        <dbReference type="ARBA" id="ARBA00022723"/>
    </source>
</evidence>
<dbReference type="InterPro" id="IPR002401">
    <property type="entry name" value="Cyt_P450_E_grp-I"/>
</dbReference>
<gene>
    <name evidence="11" type="ORF">DHEL01_v212754</name>
</gene>
<dbReference type="CDD" id="cd11058">
    <property type="entry name" value="CYP60B-like"/>
    <property type="match status" value="1"/>
</dbReference>
<evidence type="ECO:0000313" key="12">
    <source>
        <dbReference type="Proteomes" id="UP000094444"/>
    </source>
</evidence>
<feature type="transmembrane region" description="Helical" evidence="10">
    <location>
        <begin position="20"/>
        <end position="43"/>
    </location>
</feature>
<dbReference type="PANTHER" id="PTHR24305:SF230">
    <property type="entry name" value="P450, PUTATIVE (EUROFUNG)-RELATED"/>
    <property type="match status" value="1"/>
</dbReference>
<sequence>MERPFWVGKEVTFSNINASTILLAALGLGLAYSIGTAIYNLYLHPLRHLPGPKLNAISQIPYTLSKLSGQHHRKTRELSLKYGYVVRVAPGTLSILHPDTVKIIHGHRKAGRGENARDPIQMKQSKKNIFGVDREEHSRLRRILAPGFSNQAMMEQEPMFREYADKLVNRLQSATGNGQQPQEMTSWFNWVTFDVIGDLSFGEPFGCLDSQSYHPWVSNIFSGVKENLFANEMLRYGSWIGPMLAILVLPRGLAGKHAYHYSLSREKVAKRMASGVERPDYVSKMLGGRKGKGDGLSFDEIVENASPLIIAGSETSATTMSAVTYFLTTHPEALARAVAEVRESFSSNEAISLTQSVQTPFLDAVFNETHRLFPAAPVPTPRVVNKDGEIIDGRYIPGGILVENILWSIQRHPNIFHRPDEFHPERWLGDERFKNDRLDAVTPFGDGPRVCIGKNLANAEMRMLMCKVLWNFDLVLAEDSKDWQDQCKAFIIWEKPDLNVYLKPRQH</sequence>
<dbReference type="PRINTS" id="PR00385">
    <property type="entry name" value="P450"/>
</dbReference>
<accession>A0A2P5HF35</accession>
<keyword evidence="4 8" id="KW-0479">Metal-binding</keyword>
<dbReference type="GO" id="GO:0020037">
    <property type="term" value="F:heme binding"/>
    <property type="evidence" value="ECO:0007669"/>
    <property type="project" value="InterPro"/>
</dbReference>
<dbReference type="PANTHER" id="PTHR24305">
    <property type="entry name" value="CYTOCHROME P450"/>
    <property type="match status" value="1"/>
</dbReference>
<protein>
    <submittedName>
        <fullName evidence="11">Isotrichodermin C-15 hydroxylase</fullName>
    </submittedName>
</protein>
<dbReference type="SUPFAM" id="SSF48264">
    <property type="entry name" value="Cytochrome P450"/>
    <property type="match status" value="1"/>
</dbReference>
<keyword evidence="3 8" id="KW-0349">Heme</keyword>
<evidence type="ECO:0000256" key="7">
    <source>
        <dbReference type="ARBA" id="ARBA00023033"/>
    </source>
</evidence>
<keyword evidence="6 8" id="KW-0408">Iron</keyword>
<evidence type="ECO:0000256" key="6">
    <source>
        <dbReference type="ARBA" id="ARBA00023004"/>
    </source>
</evidence>
<comment type="caution">
    <text evidence="11">The sequence shown here is derived from an EMBL/GenBank/DDBJ whole genome shotgun (WGS) entry which is preliminary data.</text>
</comment>
<keyword evidence="10" id="KW-1133">Transmembrane helix</keyword>
<evidence type="ECO:0000313" key="11">
    <source>
        <dbReference type="EMBL" id="POS68852.1"/>
    </source>
</evidence>
<dbReference type="EMBL" id="MAVT02003031">
    <property type="protein sequence ID" value="POS68852.1"/>
    <property type="molecule type" value="Genomic_DNA"/>
</dbReference>
<evidence type="ECO:0000256" key="5">
    <source>
        <dbReference type="ARBA" id="ARBA00023002"/>
    </source>
</evidence>
<dbReference type="Gene3D" id="1.10.630.10">
    <property type="entry name" value="Cytochrome P450"/>
    <property type="match status" value="1"/>
</dbReference>
<proteinExistence type="inferred from homology"/>
<evidence type="ECO:0000256" key="9">
    <source>
        <dbReference type="RuleBase" id="RU000461"/>
    </source>
</evidence>
<evidence type="ECO:0000256" key="2">
    <source>
        <dbReference type="ARBA" id="ARBA00010617"/>
    </source>
</evidence>
<dbReference type="FunCoup" id="A0A2P5HF35">
    <property type="interactions" value="1458"/>
</dbReference>
<dbReference type="AlphaFoldDB" id="A0A2P5HF35"/>
<dbReference type="Proteomes" id="UP000094444">
    <property type="component" value="Unassembled WGS sequence"/>
</dbReference>
<evidence type="ECO:0000256" key="10">
    <source>
        <dbReference type="SAM" id="Phobius"/>
    </source>
</evidence>
<keyword evidence="12" id="KW-1185">Reference proteome</keyword>
<comment type="cofactor">
    <cofactor evidence="1 8">
        <name>heme</name>
        <dbReference type="ChEBI" id="CHEBI:30413"/>
    </cofactor>
</comment>
<dbReference type="InterPro" id="IPR050121">
    <property type="entry name" value="Cytochrome_P450_monoxygenase"/>
</dbReference>
<dbReference type="InterPro" id="IPR001128">
    <property type="entry name" value="Cyt_P450"/>
</dbReference>
<keyword evidence="5 9" id="KW-0560">Oxidoreductase</keyword>
<dbReference type="GO" id="GO:0005506">
    <property type="term" value="F:iron ion binding"/>
    <property type="evidence" value="ECO:0007669"/>
    <property type="project" value="InterPro"/>
</dbReference>
<reference evidence="11" key="1">
    <citation type="submission" date="2017-09" db="EMBL/GenBank/DDBJ databases">
        <title>Polyketide synthases of a Diaporthe helianthi virulent isolate.</title>
        <authorList>
            <person name="Baroncelli R."/>
        </authorList>
    </citation>
    <scope>NUCLEOTIDE SEQUENCE [LARGE SCALE GENOMIC DNA]</scope>
    <source>
        <strain evidence="11">7/96</strain>
    </source>
</reference>
<dbReference type="PROSITE" id="PS00086">
    <property type="entry name" value="CYTOCHROME_P450"/>
    <property type="match status" value="1"/>
</dbReference>
<dbReference type="GO" id="GO:0004497">
    <property type="term" value="F:monooxygenase activity"/>
    <property type="evidence" value="ECO:0007669"/>
    <property type="project" value="UniProtKB-KW"/>
</dbReference>
<dbReference type="PRINTS" id="PR00463">
    <property type="entry name" value="EP450I"/>
</dbReference>
<comment type="similarity">
    <text evidence="2 9">Belongs to the cytochrome P450 family.</text>
</comment>
<dbReference type="InParanoid" id="A0A2P5HF35"/>
<evidence type="ECO:0000256" key="8">
    <source>
        <dbReference type="PIRSR" id="PIRSR602401-1"/>
    </source>
</evidence>
<dbReference type="OrthoDB" id="1470350at2759"/>
<evidence type="ECO:0000256" key="1">
    <source>
        <dbReference type="ARBA" id="ARBA00001971"/>
    </source>
</evidence>
<dbReference type="GO" id="GO:0016705">
    <property type="term" value="F:oxidoreductase activity, acting on paired donors, with incorporation or reduction of molecular oxygen"/>
    <property type="evidence" value="ECO:0007669"/>
    <property type="project" value="InterPro"/>
</dbReference>
<dbReference type="InterPro" id="IPR036396">
    <property type="entry name" value="Cyt_P450_sf"/>
</dbReference>